<dbReference type="Gene3D" id="3.40.50.1820">
    <property type="entry name" value="alpha/beta hydrolase"/>
    <property type="match status" value="1"/>
</dbReference>
<sequence>MQIDKIPAITDLGIHTERHLEALYSVSKHFPKDRIQRATLRTGLTLEYAIESSADEPESEDLPAENLVMINGFVMTKEGCAPIIDMLLDKWDTKARGKKLNILSFDNRGAGGSDTPYTRYTTTQMAQDTLALMDHVGWNSAHFMGISMGGMIAQELAATVPHRVRSLSLVVTTRGAYIPHMRMWRPFLGSIFGQSMRCLLELLYPAAILEKTLEGRNGLTVQNALTQYHSTPQSANQSSSYFAMLAQGMAILTHWVSNERLATVAKSNFPILIIGSKHDIMIPPENFVTLVEHLKGEHVRAMFFETGGHGVPFQFVEEVADALQDSIERSWL</sequence>
<dbReference type="Proteomes" id="UP000294530">
    <property type="component" value="Unassembled WGS sequence"/>
</dbReference>
<evidence type="ECO:0000259" key="1">
    <source>
        <dbReference type="Pfam" id="PF00561"/>
    </source>
</evidence>
<dbReference type="PANTHER" id="PTHR43433:SF5">
    <property type="entry name" value="AB HYDROLASE-1 DOMAIN-CONTAINING PROTEIN"/>
    <property type="match status" value="1"/>
</dbReference>
<reference evidence="2 3" key="1">
    <citation type="journal article" date="2021" name="Genome Biol.">
        <title>AFLAP: assembly-free linkage analysis pipeline using k-mers from genome sequencing data.</title>
        <authorList>
            <person name="Fletcher K."/>
            <person name="Zhang L."/>
            <person name="Gil J."/>
            <person name="Han R."/>
            <person name="Cavanaugh K."/>
            <person name="Michelmore R."/>
        </authorList>
    </citation>
    <scope>NUCLEOTIDE SEQUENCE [LARGE SCALE GENOMIC DNA]</scope>
    <source>
        <strain evidence="2 3">SF5</strain>
    </source>
</reference>
<comment type="caution">
    <text evidence="2">The sequence shown here is derived from an EMBL/GenBank/DDBJ whole genome shotgun (WGS) entry which is preliminary data.</text>
</comment>
<dbReference type="InterPro" id="IPR029058">
    <property type="entry name" value="AB_hydrolase_fold"/>
</dbReference>
<keyword evidence="3" id="KW-1185">Reference proteome</keyword>
<name>A0A976FKB9_BRELC</name>
<dbReference type="GeneID" id="94350398"/>
<dbReference type="PRINTS" id="PR00111">
    <property type="entry name" value="ABHYDROLASE"/>
</dbReference>
<evidence type="ECO:0000313" key="3">
    <source>
        <dbReference type="Proteomes" id="UP000294530"/>
    </source>
</evidence>
<dbReference type="OrthoDB" id="19657at2759"/>
<dbReference type="PANTHER" id="PTHR43433">
    <property type="entry name" value="HYDROLASE, ALPHA/BETA FOLD FAMILY PROTEIN"/>
    <property type="match status" value="1"/>
</dbReference>
<dbReference type="AlphaFoldDB" id="A0A976FKB9"/>
<gene>
    <name evidence="2" type="ORF">CCR75_006659</name>
</gene>
<dbReference type="RefSeq" id="XP_067817939.1">
    <property type="nucleotide sequence ID" value="XM_067964727.1"/>
</dbReference>
<dbReference type="InterPro" id="IPR000073">
    <property type="entry name" value="AB_hydrolase_1"/>
</dbReference>
<accession>A0A976FKB9</accession>
<organism evidence="2 3">
    <name type="scientific">Bremia lactucae</name>
    <name type="common">Lettuce downy mildew</name>
    <dbReference type="NCBI Taxonomy" id="4779"/>
    <lineage>
        <taxon>Eukaryota</taxon>
        <taxon>Sar</taxon>
        <taxon>Stramenopiles</taxon>
        <taxon>Oomycota</taxon>
        <taxon>Peronosporomycetes</taxon>
        <taxon>Peronosporales</taxon>
        <taxon>Peronosporaceae</taxon>
        <taxon>Bremia</taxon>
    </lineage>
</organism>
<dbReference type="InterPro" id="IPR050471">
    <property type="entry name" value="AB_hydrolase"/>
</dbReference>
<evidence type="ECO:0000313" key="2">
    <source>
        <dbReference type="EMBL" id="TDH68440.1"/>
    </source>
</evidence>
<feature type="domain" description="AB hydrolase-1" evidence="1">
    <location>
        <begin position="67"/>
        <end position="311"/>
    </location>
</feature>
<proteinExistence type="predicted"/>
<dbReference type="Pfam" id="PF00561">
    <property type="entry name" value="Abhydrolase_1"/>
    <property type="match status" value="1"/>
</dbReference>
<dbReference type="EMBL" id="SHOA02000019">
    <property type="protein sequence ID" value="TDH68440.1"/>
    <property type="molecule type" value="Genomic_DNA"/>
</dbReference>
<dbReference type="KEGG" id="blac:94350398"/>
<protein>
    <recommendedName>
        <fullName evidence="1">AB hydrolase-1 domain-containing protein</fullName>
    </recommendedName>
</protein>
<dbReference type="SUPFAM" id="SSF53474">
    <property type="entry name" value="alpha/beta-Hydrolases"/>
    <property type="match status" value="1"/>
</dbReference>